<reference evidence="5 6" key="1">
    <citation type="submission" date="2023-12" db="EMBL/GenBank/DDBJ databases">
        <title>the genome sequence of Hyalangium sp. s54d21.</title>
        <authorList>
            <person name="Zhang X."/>
        </authorList>
    </citation>
    <scope>NUCLEOTIDE SEQUENCE [LARGE SCALE GENOMIC DNA]</scope>
    <source>
        <strain evidence="6">s54d21</strain>
    </source>
</reference>
<dbReference type="SUPFAM" id="SSF101908">
    <property type="entry name" value="Putative isomerase YbhE"/>
    <property type="match status" value="1"/>
</dbReference>
<dbReference type="PANTHER" id="PTHR19879:SF9">
    <property type="entry name" value="TRANSCRIPTION INITIATION FACTOR TFIID SUBUNIT 5"/>
    <property type="match status" value="1"/>
</dbReference>
<dbReference type="SUPFAM" id="SSF52129">
    <property type="entry name" value="Caspase-like"/>
    <property type="match status" value="1"/>
</dbReference>
<dbReference type="SUPFAM" id="SSF50978">
    <property type="entry name" value="WD40 repeat-like"/>
    <property type="match status" value="1"/>
</dbReference>
<dbReference type="Pfam" id="PF00656">
    <property type="entry name" value="Peptidase_C14"/>
    <property type="match status" value="1"/>
</dbReference>
<feature type="domain" description="Peptidase C14 caspase" evidence="4">
    <location>
        <begin position="1"/>
        <end position="186"/>
    </location>
</feature>
<keyword evidence="6" id="KW-1185">Reference proteome</keyword>
<dbReference type="PRINTS" id="PR00320">
    <property type="entry name" value="GPROTEINBRPT"/>
</dbReference>
<dbReference type="InterPro" id="IPR011600">
    <property type="entry name" value="Pept_C14_caspase"/>
</dbReference>
<dbReference type="Gene3D" id="2.130.10.10">
    <property type="entry name" value="YVTN repeat-like/Quinoprotein amine dehydrogenase"/>
    <property type="match status" value="4"/>
</dbReference>
<evidence type="ECO:0000259" key="4">
    <source>
        <dbReference type="Pfam" id="PF00656"/>
    </source>
</evidence>
<evidence type="ECO:0000256" key="1">
    <source>
        <dbReference type="ARBA" id="ARBA00022574"/>
    </source>
</evidence>
<dbReference type="RefSeq" id="WP_321550537.1">
    <property type="nucleotide sequence ID" value="NZ_JAXIVS010000016.1"/>
</dbReference>
<dbReference type="InterPro" id="IPR011047">
    <property type="entry name" value="Quinoprotein_ADH-like_sf"/>
</dbReference>
<dbReference type="PROSITE" id="PS50294">
    <property type="entry name" value="WD_REPEATS_REGION"/>
    <property type="match status" value="4"/>
</dbReference>
<dbReference type="PANTHER" id="PTHR19879">
    <property type="entry name" value="TRANSCRIPTION INITIATION FACTOR TFIID"/>
    <property type="match status" value="1"/>
</dbReference>
<evidence type="ECO:0000313" key="6">
    <source>
        <dbReference type="Proteomes" id="UP001291309"/>
    </source>
</evidence>
<dbReference type="InterPro" id="IPR029030">
    <property type="entry name" value="Caspase-like_dom_sf"/>
</dbReference>
<feature type="repeat" description="WD" evidence="3">
    <location>
        <begin position="397"/>
        <end position="438"/>
    </location>
</feature>
<dbReference type="InterPro" id="IPR015943">
    <property type="entry name" value="WD40/YVTN_repeat-like_dom_sf"/>
</dbReference>
<proteinExistence type="predicted"/>
<dbReference type="SUPFAM" id="SSF50998">
    <property type="entry name" value="Quinoprotein alcohol dehydrogenase-like"/>
    <property type="match status" value="1"/>
</dbReference>
<feature type="repeat" description="WD" evidence="3">
    <location>
        <begin position="849"/>
        <end position="890"/>
    </location>
</feature>
<accession>A0ABU5HG49</accession>
<dbReference type="CDD" id="cd00200">
    <property type="entry name" value="WD40"/>
    <property type="match status" value="2"/>
</dbReference>
<dbReference type="Gene3D" id="3.40.50.1460">
    <property type="match status" value="1"/>
</dbReference>
<dbReference type="PROSITE" id="PS00678">
    <property type="entry name" value="WD_REPEATS_1"/>
    <property type="match status" value="4"/>
</dbReference>
<feature type="repeat" description="WD" evidence="3">
    <location>
        <begin position="687"/>
        <end position="718"/>
    </location>
</feature>
<keyword evidence="2" id="KW-0677">Repeat</keyword>
<feature type="repeat" description="WD" evidence="3">
    <location>
        <begin position="924"/>
        <end position="955"/>
    </location>
</feature>
<keyword evidence="1 3" id="KW-0853">WD repeat</keyword>
<evidence type="ECO:0000256" key="2">
    <source>
        <dbReference type="ARBA" id="ARBA00022737"/>
    </source>
</evidence>
<dbReference type="InterPro" id="IPR036322">
    <property type="entry name" value="WD40_repeat_dom_sf"/>
</dbReference>
<feature type="repeat" description="WD" evidence="3">
    <location>
        <begin position="605"/>
        <end position="645"/>
    </location>
</feature>
<dbReference type="InterPro" id="IPR020472">
    <property type="entry name" value="WD40_PAC1"/>
</dbReference>
<evidence type="ECO:0000256" key="3">
    <source>
        <dbReference type="PROSITE-ProRule" id="PRU00221"/>
    </source>
</evidence>
<evidence type="ECO:0000313" key="5">
    <source>
        <dbReference type="EMBL" id="MDY7231824.1"/>
    </source>
</evidence>
<dbReference type="Proteomes" id="UP001291309">
    <property type="component" value="Unassembled WGS sequence"/>
</dbReference>
<sequence length="1114" mass="121737">MALLVGANKGWAQDSKLQYADNDVSQFEGVLKELGGIPSQNIVTLKEPSVQKLRSELEAMKKKLAGAAKEKSYFLFYYSGHADAKHLHLEGEPPFSLEELHGLLRAMPATVKVGILDACNSGAILNFKGATSTTVPFDVKVEDDLSVSGTVIFTSSGAAELSLEASALSGSLFTHHFVSGLRGVADKNEDNGVSIEEAYDYAYGRTQADTTDMPAGLQKPRWRIDDLKGQGNLYLTQLNHRGGRLKFPPNKQPCFVIDKQKRKLVAEVTAGDGKPAVLAVPEGSYEIMCREDAHYRVAFVQLKKGDLRDTSTLSYRNVPLSEGGPKKGTPRRPEAAEISEALGKKLTAAAAQLRKQHPEQLELRTLLAVEALRNHASVEAHQELRQALERLPRSGVCMEHPSPVLSVAWRPDGRQLVTGSVDKLARIWDAETGAMVTSLPHGQPVTEVAWGQDGLLLSTQQGQEEAFLWEFNRGKNPLYKFREPTVRTISFEPTGRYLAFVDYKGELSLLQRSDAAILLTVPGVGPLVRFSVDGRFLVNLDPLTGHARVWDVATLKQVFAVKLKEFLAPPDVLAISEDGSFLAFASKGARLVQVWDVEGGRQLSQFSHEANVKALAFASDGTLLTASEDKTVRRWKPVNGDERMRMTHEERLESMALSPDGQQLATTWQGGHATSVRSLQTGQEVMRLNHRESVNAVAWSPDGNQLATASGDGAVCIWGAAGDAVARGQAWGRHSDMAFSRDSHTLVTMTEDEQVRAWETTTLRERAQLPPMSGASAKALGRHGKLLALAQDASVHVWDVASEKQLANLKQDGPTRVLAFSPDETLLAGASRDGTVRVWEAATGREQVRVVHAGTVWSVAISPDGKRLATGGSDLKVRLWDLPSGKELSILDHKLLACVETPEAGTFGCGRARLVGVESVPELLVFSGDGRYLATATQDAVVRVWNIELGRERLLRHHQDLIRTLAFSADGGDLAIATGVPEARVWGVETGQEKVHLMAESGITSLQYSEEGHHLIAATREKGWRLWEANSGREVARGQEETPLEGVLLSPDGRFVVTGYEDDSGRLVYSVMAWRPEDLAHQACARLRRNMTPQEWNQFLSGMESQQKTCAALP</sequence>
<dbReference type="InterPro" id="IPR001680">
    <property type="entry name" value="WD40_rpt"/>
</dbReference>
<gene>
    <name evidence="5" type="ORF">SYV04_35890</name>
</gene>
<name>A0ABU5HG49_9BACT</name>
<dbReference type="EMBL" id="JAXIVS010000016">
    <property type="protein sequence ID" value="MDY7231824.1"/>
    <property type="molecule type" value="Genomic_DNA"/>
</dbReference>
<protein>
    <submittedName>
        <fullName evidence="5">Caspase family protein</fullName>
    </submittedName>
</protein>
<dbReference type="PROSITE" id="PS50082">
    <property type="entry name" value="WD_REPEATS_2"/>
    <property type="match status" value="6"/>
</dbReference>
<dbReference type="InterPro" id="IPR019775">
    <property type="entry name" value="WD40_repeat_CS"/>
</dbReference>
<organism evidence="5 6">
    <name type="scientific">Hyalangium rubrum</name>
    <dbReference type="NCBI Taxonomy" id="3103134"/>
    <lineage>
        <taxon>Bacteria</taxon>
        <taxon>Pseudomonadati</taxon>
        <taxon>Myxococcota</taxon>
        <taxon>Myxococcia</taxon>
        <taxon>Myxococcales</taxon>
        <taxon>Cystobacterineae</taxon>
        <taxon>Archangiaceae</taxon>
        <taxon>Hyalangium</taxon>
    </lineage>
</organism>
<dbReference type="SMART" id="SM00320">
    <property type="entry name" value="WD40"/>
    <property type="match status" value="14"/>
</dbReference>
<comment type="caution">
    <text evidence="5">The sequence shown here is derived from an EMBL/GenBank/DDBJ whole genome shotgun (WGS) entry which is preliminary data.</text>
</comment>
<feature type="repeat" description="WD" evidence="3">
    <location>
        <begin position="818"/>
        <end position="849"/>
    </location>
</feature>
<dbReference type="Pfam" id="PF00400">
    <property type="entry name" value="WD40"/>
    <property type="match status" value="6"/>
</dbReference>